<evidence type="ECO:0000313" key="3">
    <source>
        <dbReference type="EMBL" id="PDZ94520.1"/>
    </source>
</evidence>
<accession>A0A9X6XV75</accession>
<protein>
    <submittedName>
        <fullName evidence="3">Uncharacterized protein</fullName>
    </submittedName>
</protein>
<proteinExistence type="predicted"/>
<name>A0A9X6XV75_BACCE</name>
<sequence>FGMDKKRKKVLIFFGVILFIGLILMLFLFFKKPPVEESHEGSTNVISKEPTNHTEKPSEPKGEDKNDEEEEKSLVGFASKEDENKLFMDGNREKAEIKQKDYTYLLSSKPIDFKVQLPPEWENQKTQVDEIPGFYEKAPSERAVYYQEKTDFTEEQKKEIEKIKELNSKMYEAYQKRDYNTFLMNMYKGWREYYGVYIGKIIKSGDYKEKNLGFYPEKIDTKIGYAYGFMVREISYIYQGEIRERRVVDCFVVYKQNDAGDWEVYYEHQL</sequence>
<comment type="caution">
    <text evidence="3">The sequence shown here is derived from an EMBL/GenBank/DDBJ whole genome shotgun (WGS) entry which is preliminary data.</text>
</comment>
<feature type="transmembrane region" description="Helical" evidence="2">
    <location>
        <begin position="12"/>
        <end position="30"/>
    </location>
</feature>
<feature type="non-terminal residue" evidence="3">
    <location>
        <position position="1"/>
    </location>
</feature>
<dbReference type="AlphaFoldDB" id="A0A9X6XV75"/>
<keyword evidence="2" id="KW-0472">Membrane</keyword>
<gene>
    <name evidence="3" type="ORF">CON36_33345</name>
</gene>
<organism evidence="3 4">
    <name type="scientific">Bacillus cereus</name>
    <dbReference type="NCBI Taxonomy" id="1396"/>
    <lineage>
        <taxon>Bacteria</taxon>
        <taxon>Bacillati</taxon>
        <taxon>Bacillota</taxon>
        <taxon>Bacilli</taxon>
        <taxon>Bacillales</taxon>
        <taxon>Bacillaceae</taxon>
        <taxon>Bacillus</taxon>
        <taxon>Bacillus cereus group</taxon>
    </lineage>
</organism>
<evidence type="ECO:0000256" key="2">
    <source>
        <dbReference type="SAM" id="Phobius"/>
    </source>
</evidence>
<evidence type="ECO:0000256" key="1">
    <source>
        <dbReference type="SAM" id="MobiDB-lite"/>
    </source>
</evidence>
<evidence type="ECO:0000313" key="4">
    <source>
        <dbReference type="Proteomes" id="UP000219922"/>
    </source>
</evidence>
<feature type="compositionally biased region" description="Basic and acidic residues" evidence="1">
    <location>
        <begin position="50"/>
        <end position="64"/>
    </location>
</feature>
<dbReference type="Proteomes" id="UP000219922">
    <property type="component" value="Unassembled WGS sequence"/>
</dbReference>
<feature type="region of interest" description="Disordered" evidence="1">
    <location>
        <begin position="37"/>
        <end position="75"/>
    </location>
</feature>
<dbReference type="EMBL" id="NVMX01000173">
    <property type="protein sequence ID" value="PDZ94520.1"/>
    <property type="molecule type" value="Genomic_DNA"/>
</dbReference>
<reference evidence="3 4" key="1">
    <citation type="submission" date="2017-09" db="EMBL/GenBank/DDBJ databases">
        <title>Large-scale bioinformatics analysis of Bacillus genomes uncovers conserved roles of natural products in bacterial physiology.</title>
        <authorList>
            <consortium name="Agbiome Team Llc"/>
            <person name="Bleich R.M."/>
            <person name="Grubbs K.J."/>
            <person name="Santa Maria K.C."/>
            <person name="Allen S.E."/>
            <person name="Farag S."/>
            <person name="Shank E.A."/>
            <person name="Bowers A."/>
        </authorList>
    </citation>
    <scope>NUCLEOTIDE SEQUENCE [LARGE SCALE GENOMIC DNA]</scope>
    <source>
        <strain evidence="3 4">AFS092789</strain>
    </source>
</reference>
<keyword evidence="2" id="KW-0812">Transmembrane</keyword>
<keyword evidence="2" id="KW-1133">Transmembrane helix</keyword>